<dbReference type="GO" id="GO:0005524">
    <property type="term" value="F:ATP binding"/>
    <property type="evidence" value="ECO:0007669"/>
    <property type="project" value="UniProtKB-UniRule"/>
</dbReference>
<dbReference type="GO" id="GO:0003777">
    <property type="term" value="F:microtubule motor activity"/>
    <property type="evidence" value="ECO:0007669"/>
    <property type="project" value="InterPro"/>
</dbReference>
<proteinExistence type="inferred from homology"/>
<dbReference type="InterPro" id="IPR027640">
    <property type="entry name" value="Kinesin-like_fam"/>
</dbReference>
<evidence type="ECO:0000256" key="3">
    <source>
        <dbReference type="PROSITE-ProRule" id="PRU00283"/>
    </source>
</evidence>
<dbReference type="SUPFAM" id="SSF52540">
    <property type="entry name" value="P-loop containing nucleoside triphosphate hydrolases"/>
    <property type="match status" value="1"/>
</dbReference>
<dbReference type="InterPro" id="IPR019821">
    <property type="entry name" value="Kinesin_motor_CS"/>
</dbReference>
<dbReference type="GO" id="GO:0008017">
    <property type="term" value="F:microtubule binding"/>
    <property type="evidence" value="ECO:0007669"/>
    <property type="project" value="InterPro"/>
</dbReference>
<feature type="coiled-coil region" evidence="5">
    <location>
        <begin position="541"/>
        <end position="568"/>
    </location>
</feature>
<dbReference type="Gene3D" id="6.10.250.1080">
    <property type="match status" value="1"/>
</dbReference>
<comment type="similarity">
    <text evidence="3 4">Belongs to the TRAFAC class myosin-kinesin ATPase superfamily. Kinesin family.</text>
</comment>
<protein>
    <recommendedName>
        <fullName evidence="4">Kinesin-like protein</fullName>
    </recommendedName>
</protein>
<evidence type="ECO:0000256" key="5">
    <source>
        <dbReference type="SAM" id="Coils"/>
    </source>
</evidence>
<feature type="compositionally biased region" description="Polar residues" evidence="6">
    <location>
        <begin position="191"/>
        <end position="205"/>
    </location>
</feature>
<dbReference type="PRINTS" id="PR00380">
    <property type="entry name" value="KINESINHEAVY"/>
</dbReference>
<keyword evidence="3 4" id="KW-0505">Motor protein</keyword>
<dbReference type="Pfam" id="PF00225">
    <property type="entry name" value="Kinesin"/>
    <property type="match status" value="1"/>
</dbReference>
<feature type="region of interest" description="Disordered" evidence="6">
    <location>
        <begin position="191"/>
        <end position="219"/>
    </location>
</feature>
<name>A0A1R2C428_9CILI</name>
<feature type="compositionally biased region" description="Polar residues" evidence="6">
    <location>
        <begin position="609"/>
        <end position="619"/>
    </location>
</feature>
<keyword evidence="1 3" id="KW-0547">Nucleotide-binding</keyword>
<dbReference type="AlphaFoldDB" id="A0A1R2C428"/>
<sequence length="668" mass="76659">MAISIDKEKELKQLLEEFNEFKAGSKEYEEALESEVHDKDLKIEELLSTIDKLKEDIIDLRNKYEKDEIEIVKIMNECDNLKKKLKWYEEQKRDLEVLNDQWENSARILEYSKQELEERLSQAEEIAIIYKEEIEELSMNKEIEMQRLKDQYNELKQEFSVVVVEKTDYNKTSSKTKAEIVTLNEGISIPSKSMSRNQSKASSRAASCGHSRKNSTESNDCNQSVKVVIRVRPPLRGEVWDKNIVSISQNTIEIKNGKTRNSESKIFEFENIVLPNENDEFMFNQVKESVNQVMDGKNACIMAYGQTGSGKTYTMNSLIHQALDCLRNIENAEVTIQCLEVYNEQVKNLCASEQNIKNPKEPLESSEIKLKGDWVNEALNYIEEAISRRTTKFTECNERSSRSHAIYTLNFYTNDCFSKIQFVDLAGSERVGKSNVSGETLKEALLINKSLSALQDVISALENKQKHVPYRNSMLTRLLQPTLGGSESSVTMIVNCSPCNDSTNETICSLALASRVKAVDLGFFIRKNLKNKEVERTLCLLEKERLEKNNLLRILDKLQRDLESYQFAVKDRDNKISMLNNKIKLRDRAYQEVRISKPKIEISKPIESTPNLNSYPSSKAKSRSEMAKTKTRNLIHLNIKEIGRVVSMSPPIAIFSANIEFQPLALLI</sequence>
<dbReference type="GO" id="GO:0005874">
    <property type="term" value="C:microtubule"/>
    <property type="evidence" value="ECO:0007669"/>
    <property type="project" value="UniProtKB-KW"/>
</dbReference>
<feature type="binding site" evidence="3">
    <location>
        <begin position="305"/>
        <end position="312"/>
    </location>
    <ligand>
        <name>ATP</name>
        <dbReference type="ChEBI" id="CHEBI:30616"/>
    </ligand>
</feature>
<dbReference type="PROSITE" id="PS00411">
    <property type="entry name" value="KINESIN_MOTOR_1"/>
    <property type="match status" value="1"/>
</dbReference>
<feature type="domain" description="Kinesin motor" evidence="7">
    <location>
        <begin position="224"/>
        <end position="519"/>
    </location>
</feature>
<dbReference type="SMART" id="SM00129">
    <property type="entry name" value="KISc"/>
    <property type="match status" value="1"/>
</dbReference>
<dbReference type="PANTHER" id="PTHR47972:SF28">
    <property type="entry name" value="KINESIN-LIKE PROTEIN KLP-3"/>
    <property type="match status" value="1"/>
</dbReference>
<dbReference type="EMBL" id="MPUH01000291">
    <property type="protein sequence ID" value="OMJ83784.1"/>
    <property type="molecule type" value="Genomic_DNA"/>
</dbReference>
<comment type="caution">
    <text evidence="8">The sequence shown here is derived from an EMBL/GenBank/DDBJ whole genome shotgun (WGS) entry which is preliminary data.</text>
</comment>
<evidence type="ECO:0000313" key="9">
    <source>
        <dbReference type="Proteomes" id="UP000187209"/>
    </source>
</evidence>
<dbReference type="Proteomes" id="UP000187209">
    <property type="component" value="Unassembled WGS sequence"/>
</dbReference>
<keyword evidence="5" id="KW-0175">Coiled coil</keyword>
<evidence type="ECO:0000256" key="1">
    <source>
        <dbReference type="ARBA" id="ARBA00022741"/>
    </source>
</evidence>
<evidence type="ECO:0000313" key="8">
    <source>
        <dbReference type="EMBL" id="OMJ83784.1"/>
    </source>
</evidence>
<gene>
    <name evidence="8" type="ORF">SteCoe_15192</name>
</gene>
<dbReference type="GO" id="GO:0007018">
    <property type="term" value="P:microtubule-based movement"/>
    <property type="evidence" value="ECO:0007669"/>
    <property type="project" value="InterPro"/>
</dbReference>
<keyword evidence="4" id="KW-0493">Microtubule</keyword>
<reference evidence="8 9" key="1">
    <citation type="submission" date="2016-11" db="EMBL/GenBank/DDBJ databases">
        <title>The macronuclear genome of Stentor coeruleus: a giant cell with tiny introns.</title>
        <authorList>
            <person name="Slabodnick M."/>
            <person name="Ruby J.G."/>
            <person name="Reiff S.B."/>
            <person name="Swart E.C."/>
            <person name="Gosai S."/>
            <person name="Prabakaran S."/>
            <person name="Witkowska E."/>
            <person name="Larue G.E."/>
            <person name="Fisher S."/>
            <person name="Freeman R.M."/>
            <person name="Gunawardena J."/>
            <person name="Chu W."/>
            <person name="Stover N.A."/>
            <person name="Gregory B.D."/>
            <person name="Nowacki M."/>
            <person name="Derisi J."/>
            <person name="Roy S.W."/>
            <person name="Marshall W.F."/>
            <person name="Sood P."/>
        </authorList>
    </citation>
    <scope>NUCLEOTIDE SEQUENCE [LARGE SCALE GENOMIC DNA]</scope>
    <source>
        <strain evidence="8">WM001</strain>
    </source>
</reference>
<evidence type="ECO:0000259" key="7">
    <source>
        <dbReference type="PROSITE" id="PS50067"/>
    </source>
</evidence>
<feature type="coiled-coil region" evidence="5">
    <location>
        <begin position="11"/>
        <end position="165"/>
    </location>
</feature>
<dbReference type="InterPro" id="IPR027417">
    <property type="entry name" value="P-loop_NTPase"/>
</dbReference>
<organism evidence="8 9">
    <name type="scientific">Stentor coeruleus</name>
    <dbReference type="NCBI Taxonomy" id="5963"/>
    <lineage>
        <taxon>Eukaryota</taxon>
        <taxon>Sar</taxon>
        <taxon>Alveolata</taxon>
        <taxon>Ciliophora</taxon>
        <taxon>Postciliodesmatophora</taxon>
        <taxon>Heterotrichea</taxon>
        <taxon>Heterotrichida</taxon>
        <taxon>Stentoridae</taxon>
        <taxon>Stentor</taxon>
    </lineage>
</organism>
<dbReference type="PANTHER" id="PTHR47972">
    <property type="entry name" value="KINESIN-LIKE PROTEIN KLP-3"/>
    <property type="match status" value="1"/>
</dbReference>
<evidence type="ECO:0000256" key="6">
    <source>
        <dbReference type="SAM" id="MobiDB-lite"/>
    </source>
</evidence>
<keyword evidence="9" id="KW-1185">Reference proteome</keyword>
<keyword evidence="2 3" id="KW-0067">ATP-binding</keyword>
<dbReference type="PROSITE" id="PS50067">
    <property type="entry name" value="KINESIN_MOTOR_2"/>
    <property type="match status" value="1"/>
</dbReference>
<dbReference type="Gene3D" id="3.40.850.10">
    <property type="entry name" value="Kinesin motor domain"/>
    <property type="match status" value="1"/>
</dbReference>
<accession>A0A1R2C428</accession>
<dbReference type="OrthoDB" id="904886at2759"/>
<evidence type="ECO:0000256" key="2">
    <source>
        <dbReference type="ARBA" id="ARBA00022840"/>
    </source>
</evidence>
<feature type="region of interest" description="Disordered" evidence="6">
    <location>
        <begin position="606"/>
        <end position="627"/>
    </location>
</feature>
<dbReference type="InterPro" id="IPR036961">
    <property type="entry name" value="Kinesin_motor_dom_sf"/>
</dbReference>
<evidence type="ECO:0000256" key="4">
    <source>
        <dbReference type="RuleBase" id="RU000394"/>
    </source>
</evidence>
<dbReference type="InterPro" id="IPR001752">
    <property type="entry name" value="Kinesin_motor_dom"/>
</dbReference>